<dbReference type="InterPro" id="IPR012337">
    <property type="entry name" value="RNaseH-like_sf"/>
</dbReference>
<comment type="caution">
    <text evidence="3">The sequence shown here is derived from an EMBL/GenBank/DDBJ whole genome shotgun (WGS) entry which is preliminary data.</text>
</comment>
<accession>A0A438FRL8</accession>
<evidence type="ECO:0000259" key="2">
    <source>
        <dbReference type="PROSITE" id="PS50994"/>
    </source>
</evidence>
<gene>
    <name evidence="3" type="primary">RE1_3449</name>
    <name evidence="3" type="ORF">CK203_059548</name>
</gene>
<dbReference type="EMBL" id="QGNW01000766">
    <property type="protein sequence ID" value="RVW62593.1"/>
    <property type="molecule type" value="Genomic_DNA"/>
</dbReference>
<dbReference type="SUPFAM" id="SSF56672">
    <property type="entry name" value="DNA/RNA polymerases"/>
    <property type="match status" value="1"/>
</dbReference>
<dbReference type="GO" id="GO:0015074">
    <property type="term" value="P:DNA integration"/>
    <property type="evidence" value="ECO:0007669"/>
    <property type="project" value="InterPro"/>
</dbReference>
<dbReference type="InterPro" id="IPR043502">
    <property type="entry name" value="DNA/RNA_pol_sf"/>
</dbReference>
<dbReference type="InterPro" id="IPR036397">
    <property type="entry name" value="RNaseH_sf"/>
</dbReference>
<dbReference type="SUPFAM" id="SSF53098">
    <property type="entry name" value="Ribonuclease H-like"/>
    <property type="match status" value="1"/>
</dbReference>
<name>A0A438FRL8_VITVI</name>
<dbReference type="AlphaFoldDB" id="A0A438FRL8"/>
<evidence type="ECO:0000256" key="1">
    <source>
        <dbReference type="SAM" id="MobiDB-lite"/>
    </source>
</evidence>
<dbReference type="PROSITE" id="PS50994">
    <property type="entry name" value="INTEGRASE"/>
    <property type="match status" value="1"/>
</dbReference>
<proteinExistence type="predicted"/>
<dbReference type="Proteomes" id="UP000288805">
    <property type="component" value="Unassembled WGS sequence"/>
</dbReference>
<organism evidence="3 4">
    <name type="scientific">Vitis vinifera</name>
    <name type="common">Grape</name>
    <dbReference type="NCBI Taxonomy" id="29760"/>
    <lineage>
        <taxon>Eukaryota</taxon>
        <taxon>Viridiplantae</taxon>
        <taxon>Streptophyta</taxon>
        <taxon>Embryophyta</taxon>
        <taxon>Tracheophyta</taxon>
        <taxon>Spermatophyta</taxon>
        <taxon>Magnoliopsida</taxon>
        <taxon>eudicotyledons</taxon>
        <taxon>Gunneridae</taxon>
        <taxon>Pentapetalae</taxon>
        <taxon>rosids</taxon>
        <taxon>Vitales</taxon>
        <taxon>Vitaceae</taxon>
        <taxon>Viteae</taxon>
        <taxon>Vitis</taxon>
    </lineage>
</organism>
<protein>
    <submittedName>
        <fullName evidence="3">Retrovirus-related Pol polyprotein from transposon RE1</fullName>
    </submittedName>
</protein>
<evidence type="ECO:0000313" key="4">
    <source>
        <dbReference type="Proteomes" id="UP000288805"/>
    </source>
</evidence>
<sequence length="628" mass="71258">MSMIDYIMKIKGAIDNLAAIGEPVSETRSGYESSWRSWIDYNAVVTAINIRDDNISLEAIHSILLAFEHHLEQQSSIEQMSANYASSSNNRGGGRKFNGGRGQGYAPNNNNYTYRGHGRGGRNGQGGRQNSNPSEKPQCQLCGKFGHTAQICYHRYTWFYSLQTKDQALPIFKRFKLQMENQFDTKIKCLQFDNGGEFLSFMSFLQAVGIAHRFSYPYNSTQNGRVERKHRHVVETGLALLSHASLPMKYWYCTFQTTFLINQCQAKFSNLPPESVLEPQVTAPTPRMTTRSMGGITKKKTILDLSAIKVSEPSTLKQTFKDPNWTKAMEMEIAALHRNHTWDLVEQPPDVNVIGCKWANKLKHKPDGSIERYKPGLWQKDIIRRMLDVHNAFLNGELEEQVYMSQPPGYFDTQSQIEKNLSKFDGGPMADVTHYRSVVGALQYVTLTRPDIAFAVNKACQFMQQPTTAHWLSIKRILQYLKGTMQDGLLLSPSSNLTIKGFTDADWGAHLDDRQNSSGYLIYLGDCLDGSLTARAMCANTYNTSTWYENISTYHMAKNPVFHARTKHIEIDLHFIRDQVMRGKIQLHFVPIEEQPADLLTKHLTSSWFLSLKSQLCITPKTLSLEGG</sequence>
<dbReference type="PANTHER" id="PTHR11439:SF455">
    <property type="entry name" value="RLK (RECEPTOR-LIKE PROTEIN KINASE) 8, PUTATIVE-RELATED"/>
    <property type="match status" value="1"/>
</dbReference>
<dbReference type="GO" id="GO:0003676">
    <property type="term" value="F:nucleic acid binding"/>
    <property type="evidence" value="ECO:0007669"/>
    <property type="project" value="InterPro"/>
</dbReference>
<feature type="region of interest" description="Disordered" evidence="1">
    <location>
        <begin position="82"/>
        <end position="137"/>
    </location>
</feature>
<dbReference type="Gene3D" id="3.30.420.10">
    <property type="entry name" value="Ribonuclease H-like superfamily/Ribonuclease H"/>
    <property type="match status" value="1"/>
</dbReference>
<dbReference type="CDD" id="cd09272">
    <property type="entry name" value="RNase_HI_RT_Ty1"/>
    <property type="match status" value="1"/>
</dbReference>
<dbReference type="InterPro" id="IPR001584">
    <property type="entry name" value="Integrase_cat-core"/>
</dbReference>
<feature type="domain" description="Integrase catalytic" evidence="2">
    <location>
        <begin position="153"/>
        <end position="281"/>
    </location>
</feature>
<dbReference type="PANTHER" id="PTHR11439">
    <property type="entry name" value="GAG-POL-RELATED RETROTRANSPOSON"/>
    <property type="match status" value="1"/>
</dbReference>
<feature type="compositionally biased region" description="Gly residues" evidence="1">
    <location>
        <begin position="91"/>
        <end position="103"/>
    </location>
</feature>
<evidence type="ECO:0000313" key="3">
    <source>
        <dbReference type="EMBL" id="RVW62593.1"/>
    </source>
</evidence>
<reference evidence="3 4" key="1">
    <citation type="journal article" date="2018" name="PLoS Genet.">
        <title>Population sequencing reveals clonal diversity and ancestral inbreeding in the grapevine cultivar Chardonnay.</title>
        <authorList>
            <person name="Roach M.J."/>
            <person name="Johnson D.L."/>
            <person name="Bohlmann J."/>
            <person name="van Vuuren H.J."/>
            <person name="Jones S.J."/>
            <person name="Pretorius I.S."/>
            <person name="Schmidt S.A."/>
            <person name="Borneman A.R."/>
        </authorList>
    </citation>
    <scope>NUCLEOTIDE SEQUENCE [LARGE SCALE GENOMIC DNA]</scope>
    <source>
        <strain evidence="4">cv. Chardonnay</strain>
        <tissue evidence="3">Leaf</tissue>
    </source>
</reference>